<dbReference type="InterPro" id="IPR002110">
    <property type="entry name" value="Ankyrin_rpt"/>
</dbReference>
<dbReference type="KEGG" id="vg:11257493"/>
<dbReference type="SUPFAM" id="SSF48403">
    <property type="entry name" value="Ankyrin repeat"/>
    <property type="match status" value="1"/>
</dbReference>
<dbReference type="PANTHER" id="PTHR24198">
    <property type="entry name" value="ANKYRIN REPEAT AND PROTEIN KINASE DOMAIN-CONTAINING PROTEIN"/>
    <property type="match status" value="1"/>
</dbReference>
<dbReference type="PROSITE" id="PS50297">
    <property type="entry name" value="ANK_REP_REGION"/>
    <property type="match status" value="1"/>
</dbReference>
<keyword evidence="4" id="KW-1185">Reference proteome</keyword>
<evidence type="ECO:0000313" key="3">
    <source>
        <dbReference type="EMBL" id="AEQ33405.1"/>
    </source>
</evidence>
<organism evidence="3 4">
    <name type="scientific">Megavirus chiliensis</name>
    <dbReference type="NCBI Taxonomy" id="1094892"/>
    <lineage>
        <taxon>Viruses</taxon>
        <taxon>Varidnaviria</taxon>
        <taxon>Bamfordvirae</taxon>
        <taxon>Nucleocytoviricota</taxon>
        <taxon>Megaviricetes</taxon>
        <taxon>Imitervirales</taxon>
        <taxon>Mimiviridae</taxon>
        <taxon>Megamimivirinae</taxon>
        <taxon>Megavirus</taxon>
        <taxon>Megavirus chilense</taxon>
    </lineage>
</organism>
<dbReference type="EMBL" id="JN258408">
    <property type="protein sequence ID" value="AEQ33405.1"/>
    <property type="molecule type" value="Genomic_DNA"/>
</dbReference>
<dbReference type="SMART" id="SM00248">
    <property type="entry name" value="ANK"/>
    <property type="match status" value="8"/>
</dbReference>
<proteinExistence type="predicted"/>
<keyword evidence="1" id="KW-0677">Repeat</keyword>
<dbReference type="Proteomes" id="UP000202558">
    <property type="component" value="Segment"/>
</dbReference>
<reference evidence="3 4" key="1">
    <citation type="journal article" date="2011" name="Proc. Natl. Acad. Sci. U.S.A.">
        <title>Distant Mimivirus relative with a larger genome highlights the fundamental features of Megaviridae.</title>
        <authorList>
            <person name="Arslan D."/>
            <person name="Legendre M."/>
            <person name="Seltzer V."/>
            <person name="Abergel C."/>
            <person name="Claverie J.M."/>
        </authorList>
    </citation>
    <scope>NUCLEOTIDE SEQUENCE [LARGE SCALE GENOMIC DNA]</scope>
    <source>
        <strain evidence="3">Claverie Las Cruses</strain>
    </source>
</reference>
<evidence type="ECO:0000256" key="1">
    <source>
        <dbReference type="ARBA" id="ARBA00022737"/>
    </source>
</evidence>
<dbReference type="InterPro" id="IPR036770">
    <property type="entry name" value="Ankyrin_rpt-contain_sf"/>
</dbReference>
<evidence type="ECO:0000313" key="4">
    <source>
        <dbReference type="Proteomes" id="UP000202558"/>
    </source>
</evidence>
<dbReference type="PROSITE" id="PS50088">
    <property type="entry name" value="ANK_REPEAT"/>
    <property type="match status" value="1"/>
</dbReference>
<dbReference type="Pfam" id="PF12796">
    <property type="entry name" value="Ank_2"/>
    <property type="match status" value="1"/>
</dbReference>
<dbReference type="OrthoDB" id="31189at10239"/>
<evidence type="ECO:0000256" key="2">
    <source>
        <dbReference type="ARBA" id="ARBA00023043"/>
    </source>
</evidence>
<name>G5CRY9_9VIRU</name>
<accession>G5CRY9</accession>
<dbReference type="PANTHER" id="PTHR24198:SF165">
    <property type="entry name" value="ANKYRIN REPEAT-CONTAINING PROTEIN-RELATED"/>
    <property type="match status" value="1"/>
</dbReference>
<keyword evidence="2" id="KW-0040">ANK repeat</keyword>
<gene>
    <name evidence="3" type="primary">mchi_851</name>
</gene>
<protein>
    <submittedName>
        <fullName evidence="3">Ankyrin repeat protein</fullName>
    </submittedName>
</protein>
<dbReference type="Gene3D" id="1.25.40.20">
    <property type="entry name" value="Ankyrin repeat-containing domain"/>
    <property type="match status" value="3"/>
</dbReference>
<sequence length="997" mass="117360">MNRNNMCIELLSNMSKVDKYKLFINNLSILPIKQIKECVCNAIIKMDPNRELIIQAAYNLDLDLNKIIIDKNYLVEYTIKINDIVSLLTLIKCNIDMDRMKYIKVPILHTCIIFDNIHLFRYFIQKGYDINSMDITNNTALHYAIQLNSFQYAKILLDKGADIDIINKNNNTVLDCICGRIIFNPTGISENENYRNNTLEILKQIILLKKNLNDKEICNIHFVFIQKPITNMHIDILQILLDKYPSIINKTIDEYKNNLVHLSIMNKNDLLVDFLLNQKNINIFKKNNKDETIFHLLVHYGYDKYVKHFLQLYPDNINKIPASDYTVLQYIILPYHNCIIHEGTILKKTEKDILNSIELIKNYNANINQRNIYGDRAIELAIRYGSINIINKVVELGYNFNENRIKNRVYPAHNNNDIISFSVQLGKFEIFKHLINIGAPIHMYKNNELIVPSSLIMAIICGRDNFIIYLLDLVETKNCLKNHKVRNYLAELFINFGYCNKKILQQLLLKENGDIYPNCIYKKIRNYQENNKLKIYKNKMKKFQNEDINDIDILITVYIMLNIFIVIYNNQEGGCSTILENLIDKMINIIGSKNIYISHIFNIVTYFIDFHNFYELGYCINIINDPANLYNKEHLKKQLCAYRKMNMFNKINKIYNAINIFDNLLRCYGFNMDSNIDSGFIFDTNYESESESNIKHKNFDYYDGDLNMVIDTIDIILNSINKSKKNTQLITNNIDTNNIDDIDDIDDINMINKDLLNKSDTNLFNILFIDENFDDIDDIDDIDDNDEIVNNINLSNDKNSLSKSKQINNLRKFKLSKYDIYHINKSLYNLCYPIRFENHDIIRDLLCETNLYTKSSEKITIYDNHHKIIAMVYPMKNATDNFTSNKISSKKRPTQWIKSYAPNICGEGKRDTYHMFPFILDWLLLKWSCIEKNSIDKINPGKRIFYYYFLGEIIINGQTIKGCFEYFINNNGSLFHRLFKEIDRVPQKIINEILKLN</sequence>